<proteinExistence type="predicted"/>
<sequence>MDEGSKATQEEYKSYVERFHSVFYLMKGSKVIYVPGDNDIGGEGGDVRTPGKIRRFESHFENTTGVVKVHFLDFIKLNWQVYHSSPVQMKSIIKGMVQQMTSPIRIVLNHEPVIVQMKNMVYPVLKMAQPSLLFVGHWHASQLYTCDTCLSSNEDSSHWPVHVQDLQQFKGFVTVDFTNLISVHEVMIPTCSYRMGTSSMGYGVAFIKKSGSMKYGVLWLPSRYYQLYAYLAALGALPFIACLLEVVIFLRSFSRQRWT</sequence>
<protein>
    <recommendedName>
        <fullName evidence="5">Calcineurin-like phosphoesterase domain-containing protein</fullName>
    </recommendedName>
</protein>
<dbReference type="Proteomes" id="UP000245119">
    <property type="component" value="Linkage Group LG1"/>
</dbReference>
<evidence type="ECO:0000256" key="1">
    <source>
        <dbReference type="ARBA" id="ARBA00023136"/>
    </source>
</evidence>
<dbReference type="GO" id="GO:0006506">
    <property type="term" value="P:GPI anchor biosynthetic process"/>
    <property type="evidence" value="ECO:0007669"/>
    <property type="project" value="InterPro"/>
</dbReference>
<keyword evidence="2" id="KW-1133">Transmembrane helix</keyword>
<dbReference type="EMBL" id="PZQS01000001">
    <property type="protein sequence ID" value="PVD38578.1"/>
    <property type="molecule type" value="Genomic_DNA"/>
</dbReference>
<dbReference type="OrthoDB" id="5977743at2759"/>
<organism evidence="3 4">
    <name type="scientific">Pomacea canaliculata</name>
    <name type="common">Golden apple snail</name>
    <dbReference type="NCBI Taxonomy" id="400727"/>
    <lineage>
        <taxon>Eukaryota</taxon>
        <taxon>Metazoa</taxon>
        <taxon>Spiralia</taxon>
        <taxon>Lophotrochozoa</taxon>
        <taxon>Mollusca</taxon>
        <taxon>Gastropoda</taxon>
        <taxon>Caenogastropoda</taxon>
        <taxon>Architaenioglossa</taxon>
        <taxon>Ampullarioidea</taxon>
        <taxon>Ampullariidae</taxon>
        <taxon>Pomacea</taxon>
    </lineage>
</organism>
<keyword evidence="2" id="KW-0812">Transmembrane</keyword>
<dbReference type="PANTHER" id="PTHR13315">
    <property type="entry name" value="METALLO PHOSPHOESTERASE RELATED"/>
    <property type="match status" value="1"/>
</dbReference>
<dbReference type="InterPro" id="IPR033308">
    <property type="entry name" value="PGAP5/Cdc1/Ted1"/>
</dbReference>
<dbReference type="STRING" id="400727.A0A2T7PYU5"/>
<keyword evidence="4" id="KW-1185">Reference proteome</keyword>
<dbReference type="PANTHER" id="PTHR13315:SF4">
    <property type="entry name" value="METALLOPHOSPHOESTERASE, ISOFORM E"/>
    <property type="match status" value="1"/>
</dbReference>
<comment type="caution">
    <text evidence="3">The sequence shown here is derived from an EMBL/GenBank/DDBJ whole genome shotgun (WGS) entry which is preliminary data.</text>
</comment>
<name>A0A2T7PYU5_POMCA</name>
<dbReference type="SUPFAM" id="SSF56300">
    <property type="entry name" value="Metallo-dependent phosphatases"/>
    <property type="match status" value="1"/>
</dbReference>
<dbReference type="InterPro" id="IPR029052">
    <property type="entry name" value="Metallo-depent_PP-like"/>
</dbReference>
<evidence type="ECO:0008006" key="5">
    <source>
        <dbReference type="Google" id="ProtNLM"/>
    </source>
</evidence>
<reference evidence="3 4" key="1">
    <citation type="submission" date="2018-04" db="EMBL/GenBank/DDBJ databases">
        <title>The genome of golden apple snail Pomacea canaliculata provides insight into stress tolerance and invasive adaptation.</title>
        <authorList>
            <person name="Liu C."/>
            <person name="Liu B."/>
            <person name="Ren Y."/>
            <person name="Zhang Y."/>
            <person name="Wang H."/>
            <person name="Li S."/>
            <person name="Jiang F."/>
            <person name="Yin L."/>
            <person name="Zhang G."/>
            <person name="Qian W."/>
            <person name="Fan W."/>
        </authorList>
    </citation>
    <scope>NUCLEOTIDE SEQUENCE [LARGE SCALE GENOMIC DNA]</scope>
    <source>
        <strain evidence="3">SZHN2017</strain>
        <tissue evidence="3">Muscle</tissue>
    </source>
</reference>
<feature type="transmembrane region" description="Helical" evidence="2">
    <location>
        <begin position="227"/>
        <end position="250"/>
    </location>
</feature>
<evidence type="ECO:0000313" key="4">
    <source>
        <dbReference type="Proteomes" id="UP000245119"/>
    </source>
</evidence>
<dbReference type="AlphaFoldDB" id="A0A2T7PYU5"/>
<accession>A0A2T7PYU5</accession>
<dbReference type="GO" id="GO:0005783">
    <property type="term" value="C:endoplasmic reticulum"/>
    <property type="evidence" value="ECO:0007669"/>
    <property type="project" value="TreeGrafter"/>
</dbReference>
<gene>
    <name evidence="3" type="ORF">C0Q70_01194</name>
</gene>
<evidence type="ECO:0000313" key="3">
    <source>
        <dbReference type="EMBL" id="PVD38578.1"/>
    </source>
</evidence>
<keyword evidence="1 2" id="KW-0472">Membrane</keyword>
<evidence type="ECO:0000256" key="2">
    <source>
        <dbReference type="SAM" id="Phobius"/>
    </source>
</evidence>
<dbReference type="GO" id="GO:0016020">
    <property type="term" value="C:membrane"/>
    <property type="evidence" value="ECO:0007669"/>
    <property type="project" value="GOC"/>
</dbReference>